<reference evidence="1" key="1">
    <citation type="submission" date="2021-05" db="EMBL/GenBank/DDBJ databases">
        <authorList>
            <person name="Alioto T."/>
            <person name="Alioto T."/>
            <person name="Gomez Garrido J."/>
        </authorList>
    </citation>
    <scope>NUCLEOTIDE SEQUENCE</scope>
</reference>
<name>A0A8D8PPQ1_9HEMI</name>
<proteinExistence type="predicted"/>
<dbReference type="EMBL" id="HBUF01014380">
    <property type="protein sequence ID" value="CAG6609340.1"/>
    <property type="molecule type" value="Transcribed_RNA"/>
</dbReference>
<accession>A0A8D8PPQ1</accession>
<sequence>MPGQYSSNISLVLFSNEVSVLLSCLFFSQSRNIHHLACCRLVLQCPHFLFHFQFHQCHFPVDHSLHVMISQIFLQGVQHKFYCYGLVSFGHLYLVLRKHHHLFDHQPFVASCRSCLENCPFEKFQLVSSPRHRRPV</sequence>
<organism evidence="1">
    <name type="scientific">Cacopsylla melanoneura</name>
    <dbReference type="NCBI Taxonomy" id="428564"/>
    <lineage>
        <taxon>Eukaryota</taxon>
        <taxon>Metazoa</taxon>
        <taxon>Ecdysozoa</taxon>
        <taxon>Arthropoda</taxon>
        <taxon>Hexapoda</taxon>
        <taxon>Insecta</taxon>
        <taxon>Pterygota</taxon>
        <taxon>Neoptera</taxon>
        <taxon>Paraneoptera</taxon>
        <taxon>Hemiptera</taxon>
        <taxon>Sternorrhyncha</taxon>
        <taxon>Psylloidea</taxon>
        <taxon>Psyllidae</taxon>
        <taxon>Psyllinae</taxon>
        <taxon>Cacopsylla</taxon>
    </lineage>
</organism>
<protein>
    <submittedName>
        <fullName evidence="1">Uncharacterized protein</fullName>
    </submittedName>
</protein>
<evidence type="ECO:0000313" key="1">
    <source>
        <dbReference type="EMBL" id="CAG6609340.1"/>
    </source>
</evidence>
<dbReference type="AlphaFoldDB" id="A0A8D8PPQ1"/>